<dbReference type="SUPFAM" id="SSF47384">
    <property type="entry name" value="Homodimeric domain of signal transducing histidine kinase"/>
    <property type="match status" value="1"/>
</dbReference>
<dbReference type="InterPro" id="IPR036890">
    <property type="entry name" value="HATPase_C_sf"/>
</dbReference>
<evidence type="ECO:0000313" key="5">
    <source>
        <dbReference type="EMBL" id="MDU0370727.1"/>
    </source>
</evidence>
<sequence>MQEFLPLLHPLLTHSKAVNFVLREADKRIVYLSEAYEQVFGDPAAHATEDWPHWLQRVHPDDRRLIVDQLREAEEGQLIEGLQLRVAQSEGRTQWLRLAICRVRDAAGAKYLSGSLRDNTAAREVAINAHKFNTKKNATLEILSHDLAAPLALLQQLTEHLRHETGPVSEEARRVLELMERTCREGVTLIRDFVDNEFMESASVKMKWERADLGAWLQALMEEYQGSERHTHLQFSCTLPPVPVYVNMDINKFQQVVNNLVSNAIKFTPDGGHIALSLEQHKNRAVVRVVDNGVGIPASVQPVLFDKFTPARRPGLRGEKTTGLGMSIIQTIVELHHGRITFESTEGQGSTFIVELPAEVI</sequence>
<protein>
    <recommendedName>
        <fullName evidence="2">histidine kinase</fullName>
        <ecNumber evidence="2">2.7.13.3</ecNumber>
    </recommendedName>
</protein>
<name>A0ABU3TH70_9BACT</name>
<dbReference type="GO" id="GO:0016301">
    <property type="term" value="F:kinase activity"/>
    <property type="evidence" value="ECO:0007669"/>
    <property type="project" value="UniProtKB-KW"/>
</dbReference>
<evidence type="ECO:0000259" key="4">
    <source>
        <dbReference type="PROSITE" id="PS50109"/>
    </source>
</evidence>
<feature type="domain" description="Histidine kinase" evidence="4">
    <location>
        <begin position="142"/>
        <end position="360"/>
    </location>
</feature>
<dbReference type="EC" id="2.7.13.3" evidence="2"/>
<dbReference type="EMBL" id="JAWDJT010000005">
    <property type="protein sequence ID" value="MDU0370727.1"/>
    <property type="molecule type" value="Genomic_DNA"/>
</dbReference>
<keyword evidence="5" id="KW-0808">Transferase</keyword>
<dbReference type="CDD" id="cd00130">
    <property type="entry name" value="PAS"/>
    <property type="match status" value="1"/>
</dbReference>
<gene>
    <name evidence="5" type="ORF">ROI90_10010</name>
</gene>
<dbReference type="CDD" id="cd00082">
    <property type="entry name" value="HisKA"/>
    <property type="match status" value="1"/>
</dbReference>
<dbReference type="Gene3D" id="1.10.287.130">
    <property type="match status" value="1"/>
</dbReference>
<comment type="caution">
    <text evidence="5">The sequence shown here is derived from an EMBL/GenBank/DDBJ whole genome shotgun (WGS) entry which is preliminary data.</text>
</comment>
<dbReference type="Proteomes" id="UP001250698">
    <property type="component" value="Unassembled WGS sequence"/>
</dbReference>
<dbReference type="PRINTS" id="PR00344">
    <property type="entry name" value="BCTRLSENSOR"/>
</dbReference>
<keyword evidence="5" id="KW-0418">Kinase</keyword>
<keyword evidence="3" id="KW-0597">Phosphoprotein</keyword>
<dbReference type="InterPro" id="IPR005467">
    <property type="entry name" value="His_kinase_dom"/>
</dbReference>
<dbReference type="PANTHER" id="PTHR43547:SF2">
    <property type="entry name" value="HYBRID SIGNAL TRANSDUCTION HISTIDINE KINASE C"/>
    <property type="match status" value="1"/>
</dbReference>
<dbReference type="InterPro" id="IPR000014">
    <property type="entry name" value="PAS"/>
</dbReference>
<dbReference type="InterPro" id="IPR013655">
    <property type="entry name" value="PAS_fold_3"/>
</dbReference>
<dbReference type="CDD" id="cd00075">
    <property type="entry name" value="HATPase"/>
    <property type="match status" value="1"/>
</dbReference>
<comment type="catalytic activity">
    <reaction evidence="1">
        <text>ATP + protein L-histidine = ADP + protein N-phospho-L-histidine.</text>
        <dbReference type="EC" id="2.7.13.3"/>
    </reaction>
</comment>
<dbReference type="InterPro" id="IPR036097">
    <property type="entry name" value="HisK_dim/P_sf"/>
</dbReference>
<dbReference type="Pfam" id="PF02518">
    <property type="entry name" value="HATPase_c"/>
    <property type="match status" value="1"/>
</dbReference>
<evidence type="ECO:0000313" key="6">
    <source>
        <dbReference type="Proteomes" id="UP001250698"/>
    </source>
</evidence>
<accession>A0ABU3TH70</accession>
<dbReference type="Gene3D" id="3.30.565.10">
    <property type="entry name" value="Histidine kinase-like ATPase, C-terminal domain"/>
    <property type="match status" value="1"/>
</dbReference>
<reference evidence="5 6" key="1">
    <citation type="submission" date="2023-10" db="EMBL/GenBank/DDBJ databases">
        <title>Hymenobacter endophyticus sp. nov., an isolate from the leaf tissues of wheat.</title>
        <authorList>
            <person name="Dai Y."/>
        </authorList>
    </citation>
    <scope>NUCLEOTIDE SEQUENCE [LARGE SCALE GENOMIC DNA]</scope>
    <source>
        <strain evidence="5 6">ZK17L-C2</strain>
    </source>
</reference>
<dbReference type="PROSITE" id="PS50109">
    <property type="entry name" value="HIS_KIN"/>
    <property type="match status" value="1"/>
</dbReference>
<evidence type="ECO:0000256" key="1">
    <source>
        <dbReference type="ARBA" id="ARBA00000085"/>
    </source>
</evidence>
<evidence type="ECO:0000256" key="2">
    <source>
        <dbReference type="ARBA" id="ARBA00012438"/>
    </source>
</evidence>
<proteinExistence type="predicted"/>
<dbReference type="SUPFAM" id="SSF55785">
    <property type="entry name" value="PYP-like sensor domain (PAS domain)"/>
    <property type="match status" value="1"/>
</dbReference>
<evidence type="ECO:0000256" key="3">
    <source>
        <dbReference type="ARBA" id="ARBA00022553"/>
    </source>
</evidence>
<dbReference type="InterPro" id="IPR003661">
    <property type="entry name" value="HisK_dim/P_dom"/>
</dbReference>
<dbReference type="Pfam" id="PF08447">
    <property type="entry name" value="PAS_3"/>
    <property type="match status" value="1"/>
</dbReference>
<dbReference type="RefSeq" id="WP_315998206.1">
    <property type="nucleotide sequence ID" value="NZ_JAWDJT010000005.1"/>
</dbReference>
<dbReference type="SUPFAM" id="SSF55874">
    <property type="entry name" value="ATPase domain of HSP90 chaperone/DNA topoisomerase II/histidine kinase"/>
    <property type="match status" value="1"/>
</dbReference>
<dbReference type="SMART" id="SM00387">
    <property type="entry name" value="HATPase_c"/>
    <property type="match status" value="1"/>
</dbReference>
<dbReference type="PANTHER" id="PTHR43547">
    <property type="entry name" value="TWO-COMPONENT HISTIDINE KINASE"/>
    <property type="match status" value="1"/>
</dbReference>
<dbReference type="Gene3D" id="3.30.450.20">
    <property type="entry name" value="PAS domain"/>
    <property type="match status" value="1"/>
</dbReference>
<dbReference type="InterPro" id="IPR003594">
    <property type="entry name" value="HATPase_dom"/>
</dbReference>
<keyword evidence="6" id="KW-1185">Reference proteome</keyword>
<dbReference type="InterPro" id="IPR035965">
    <property type="entry name" value="PAS-like_dom_sf"/>
</dbReference>
<dbReference type="InterPro" id="IPR004358">
    <property type="entry name" value="Sig_transdc_His_kin-like_C"/>
</dbReference>
<organism evidence="5 6">
    <name type="scientific">Hymenobacter endophyticus</name>
    <dbReference type="NCBI Taxonomy" id="3076335"/>
    <lineage>
        <taxon>Bacteria</taxon>
        <taxon>Pseudomonadati</taxon>
        <taxon>Bacteroidota</taxon>
        <taxon>Cytophagia</taxon>
        <taxon>Cytophagales</taxon>
        <taxon>Hymenobacteraceae</taxon>
        <taxon>Hymenobacter</taxon>
    </lineage>
</organism>